<accession>A0A7D5M1D4</accession>
<dbReference type="Proteomes" id="UP000509771">
    <property type="component" value="Chromosome"/>
</dbReference>
<dbReference type="GeneID" id="56058597"/>
<evidence type="ECO:0000313" key="2">
    <source>
        <dbReference type="Proteomes" id="UP000509771"/>
    </source>
</evidence>
<gene>
    <name evidence="1" type="ORF">C5F47_01240</name>
</gene>
<dbReference type="RefSeq" id="WP_179361123.1">
    <property type="nucleotide sequence ID" value="NZ_CP026993.1"/>
</dbReference>
<keyword evidence="2" id="KW-1185">Reference proteome</keyword>
<proteinExistence type="predicted"/>
<dbReference type="KEGG" id="ncl:C5F47_01240"/>
<reference evidence="1 2" key="1">
    <citation type="submission" date="2018-02" db="EMBL/GenBank/DDBJ databases">
        <title>Complete genome of Nitrosopumilus cobalaminigenes HCA1.</title>
        <authorList>
            <person name="Qin W."/>
            <person name="Zheng Y."/>
            <person name="Stahl D.A."/>
        </authorList>
    </citation>
    <scope>NUCLEOTIDE SEQUENCE [LARGE SCALE GENOMIC DNA]</scope>
    <source>
        <strain evidence="1 2">HCA1</strain>
    </source>
</reference>
<name>A0A7D5M1D4_9ARCH</name>
<sequence length="72" mass="8656">MVDCAHTWRKKLRLQELMVIAKREIDAGEDIDLVYEILEDEMELRWRFVGSTKRQYIDDIKKILANQYVLTV</sequence>
<organism evidence="1 2">
    <name type="scientific">Nitrosopumilus cobalaminigenes</name>
    <dbReference type="NCBI Taxonomy" id="1470066"/>
    <lineage>
        <taxon>Archaea</taxon>
        <taxon>Nitrososphaerota</taxon>
        <taxon>Nitrososphaeria</taxon>
        <taxon>Nitrosopumilales</taxon>
        <taxon>Nitrosopumilaceae</taxon>
        <taxon>Nitrosopumilus</taxon>
    </lineage>
</organism>
<dbReference type="OrthoDB" id="1779at2157"/>
<evidence type="ECO:0000313" key="1">
    <source>
        <dbReference type="EMBL" id="QLH02290.1"/>
    </source>
</evidence>
<protein>
    <submittedName>
        <fullName evidence="1">Uncharacterized protein</fullName>
    </submittedName>
</protein>
<dbReference type="AlphaFoldDB" id="A0A7D5M1D4"/>
<dbReference type="EMBL" id="CP026993">
    <property type="protein sequence ID" value="QLH02290.1"/>
    <property type="molecule type" value="Genomic_DNA"/>
</dbReference>